<accession>A0A4R6Y457</accession>
<dbReference type="CDD" id="cd02022">
    <property type="entry name" value="DPCK"/>
    <property type="match status" value="1"/>
</dbReference>
<evidence type="ECO:0000256" key="1">
    <source>
        <dbReference type="ARBA" id="ARBA00009018"/>
    </source>
</evidence>
<keyword evidence="5 7" id="KW-0418">Kinase</keyword>
<evidence type="ECO:0000256" key="3">
    <source>
        <dbReference type="ARBA" id="ARBA00022840"/>
    </source>
</evidence>
<feature type="binding site" evidence="5">
    <location>
        <begin position="30"/>
        <end position="35"/>
    </location>
    <ligand>
        <name>ATP</name>
        <dbReference type="ChEBI" id="CHEBI:30616"/>
    </ligand>
</feature>
<dbReference type="Gene3D" id="3.40.50.300">
    <property type="entry name" value="P-loop containing nucleotide triphosphate hydrolases"/>
    <property type="match status" value="1"/>
</dbReference>
<dbReference type="Pfam" id="PF01121">
    <property type="entry name" value="CoaE"/>
    <property type="match status" value="1"/>
</dbReference>
<comment type="catalytic activity">
    <reaction evidence="5">
        <text>3'-dephospho-CoA + ATP = ADP + CoA + H(+)</text>
        <dbReference type="Rhea" id="RHEA:18245"/>
        <dbReference type="ChEBI" id="CHEBI:15378"/>
        <dbReference type="ChEBI" id="CHEBI:30616"/>
        <dbReference type="ChEBI" id="CHEBI:57287"/>
        <dbReference type="ChEBI" id="CHEBI:57328"/>
        <dbReference type="ChEBI" id="CHEBI:456216"/>
        <dbReference type="EC" id="2.7.1.24"/>
    </reaction>
</comment>
<proteinExistence type="inferred from homology"/>
<evidence type="ECO:0000256" key="6">
    <source>
        <dbReference type="NCBIfam" id="TIGR00152"/>
    </source>
</evidence>
<dbReference type="NCBIfam" id="TIGR00152">
    <property type="entry name" value="dephospho-CoA kinase"/>
    <property type="match status" value="1"/>
</dbReference>
<dbReference type="SUPFAM" id="SSF52540">
    <property type="entry name" value="P-loop containing nucleoside triphosphate hydrolases"/>
    <property type="match status" value="1"/>
</dbReference>
<dbReference type="RefSeq" id="WP_133621507.1">
    <property type="nucleotide sequence ID" value="NZ_SNZE01000034.1"/>
</dbReference>
<evidence type="ECO:0000313" key="7">
    <source>
        <dbReference type="EMBL" id="TDR28809.1"/>
    </source>
</evidence>
<dbReference type="EC" id="2.7.1.24" evidence="5 6"/>
<dbReference type="OrthoDB" id="9812943at2"/>
<dbReference type="AlphaFoldDB" id="A0A4R6Y457"/>
<dbReference type="PROSITE" id="PS51219">
    <property type="entry name" value="DPCK"/>
    <property type="match status" value="1"/>
</dbReference>
<dbReference type="GO" id="GO:0004140">
    <property type="term" value="F:dephospho-CoA kinase activity"/>
    <property type="evidence" value="ECO:0007669"/>
    <property type="project" value="UniProtKB-UniRule"/>
</dbReference>
<protein>
    <recommendedName>
        <fullName evidence="5 6">Dephospho-CoA kinase</fullName>
        <ecNumber evidence="5 6">2.7.1.24</ecNumber>
    </recommendedName>
    <alternativeName>
        <fullName evidence="5">Dephosphocoenzyme A kinase</fullName>
    </alternativeName>
</protein>
<dbReference type="InterPro" id="IPR027417">
    <property type="entry name" value="P-loop_NTPase"/>
</dbReference>
<comment type="pathway">
    <text evidence="5">Cofactor biosynthesis; coenzyme A biosynthesis; CoA from (R)-pantothenate: step 5/5.</text>
</comment>
<keyword evidence="2 5" id="KW-0547">Nucleotide-binding</keyword>
<evidence type="ECO:0000313" key="8">
    <source>
        <dbReference type="Proteomes" id="UP000294480"/>
    </source>
</evidence>
<comment type="caution">
    <text evidence="7">The sequence shown here is derived from an EMBL/GenBank/DDBJ whole genome shotgun (WGS) entry which is preliminary data.</text>
</comment>
<comment type="subcellular location">
    <subcellularLocation>
        <location evidence="5">Cytoplasm</location>
    </subcellularLocation>
</comment>
<sequence>MILHEHLRKIERPNRLPSHVLNIGLTGGMGSGKSTVARLLSESGAAVIDLDAIAHELTESNGAAMSEIERVFGRKVLAEDGALNRAVMRELIFGQPHLKERLETIMHPLIFSQAVVQAHLRAQADVLCVVYDIPLLARSHEWQALLDWIVVVDCAEDIRVQRILKRNPQLNIEQIKKIISTQASFSEMQTIADVVLNNSENDVIHLQLKAQLNILVRYIRHFSSSHTT</sequence>
<dbReference type="GO" id="GO:0015937">
    <property type="term" value="P:coenzyme A biosynthetic process"/>
    <property type="evidence" value="ECO:0007669"/>
    <property type="project" value="UniProtKB-UniRule"/>
</dbReference>
<keyword evidence="4 5" id="KW-0173">Coenzyme A biosynthesis</keyword>
<comment type="function">
    <text evidence="5">Catalyzes the phosphorylation of the 3'-hydroxyl group of dephosphocoenzyme A to form coenzyme A.</text>
</comment>
<dbReference type="PANTHER" id="PTHR10695">
    <property type="entry name" value="DEPHOSPHO-COA KINASE-RELATED"/>
    <property type="match status" value="1"/>
</dbReference>
<keyword evidence="8" id="KW-1185">Reference proteome</keyword>
<comment type="similarity">
    <text evidence="1 5">Belongs to the CoaE family.</text>
</comment>
<reference evidence="7 8" key="1">
    <citation type="submission" date="2019-03" db="EMBL/GenBank/DDBJ databases">
        <title>Genomic Encyclopedia of Type Strains, Phase IV (KMG-IV): sequencing the most valuable type-strain genomes for metagenomic binning, comparative biology and taxonomic classification.</title>
        <authorList>
            <person name="Goeker M."/>
        </authorList>
    </citation>
    <scope>NUCLEOTIDE SEQUENCE [LARGE SCALE GENOMIC DNA]</scope>
    <source>
        <strain evidence="7 8">DSM 102852</strain>
    </source>
</reference>
<dbReference type="PANTHER" id="PTHR10695:SF46">
    <property type="entry name" value="BIFUNCTIONAL COENZYME A SYNTHASE-RELATED"/>
    <property type="match status" value="1"/>
</dbReference>
<gene>
    <name evidence="5" type="primary">coaE</name>
    <name evidence="7" type="ORF">DFR44_1343</name>
</gene>
<keyword evidence="3 5" id="KW-0067">ATP-binding</keyword>
<dbReference type="GO" id="GO:0005524">
    <property type="term" value="F:ATP binding"/>
    <property type="evidence" value="ECO:0007669"/>
    <property type="project" value="UniProtKB-UniRule"/>
</dbReference>
<dbReference type="InterPro" id="IPR001977">
    <property type="entry name" value="Depp_CoAkinase"/>
</dbReference>
<evidence type="ECO:0000256" key="2">
    <source>
        <dbReference type="ARBA" id="ARBA00022741"/>
    </source>
</evidence>
<organism evidence="7 8">
    <name type="scientific">Hydromonas duriensis</name>
    <dbReference type="NCBI Taxonomy" id="1527608"/>
    <lineage>
        <taxon>Bacteria</taxon>
        <taxon>Pseudomonadati</taxon>
        <taxon>Pseudomonadota</taxon>
        <taxon>Betaproteobacteria</taxon>
        <taxon>Burkholderiales</taxon>
        <taxon>Burkholderiaceae</taxon>
        <taxon>Hydromonas</taxon>
    </lineage>
</organism>
<keyword evidence="5" id="KW-0808">Transferase</keyword>
<name>A0A4R6Y457_9BURK</name>
<dbReference type="Proteomes" id="UP000294480">
    <property type="component" value="Unassembled WGS sequence"/>
</dbReference>
<evidence type="ECO:0000256" key="5">
    <source>
        <dbReference type="HAMAP-Rule" id="MF_00376"/>
    </source>
</evidence>
<dbReference type="GO" id="GO:0005737">
    <property type="term" value="C:cytoplasm"/>
    <property type="evidence" value="ECO:0007669"/>
    <property type="project" value="UniProtKB-SubCell"/>
</dbReference>
<dbReference type="EMBL" id="SNZE01000034">
    <property type="protein sequence ID" value="TDR28809.1"/>
    <property type="molecule type" value="Genomic_DNA"/>
</dbReference>
<evidence type="ECO:0000256" key="4">
    <source>
        <dbReference type="ARBA" id="ARBA00022993"/>
    </source>
</evidence>
<dbReference type="HAMAP" id="MF_00376">
    <property type="entry name" value="Dephospho_CoA_kinase"/>
    <property type="match status" value="1"/>
</dbReference>
<dbReference type="UniPathway" id="UPA00241">
    <property type="reaction ID" value="UER00356"/>
</dbReference>
<keyword evidence="5" id="KW-0963">Cytoplasm</keyword>